<reference evidence="3 4" key="1">
    <citation type="submission" date="2018-08" db="EMBL/GenBank/DDBJ databases">
        <title>A genome reference for cultivated species of the human gut microbiota.</title>
        <authorList>
            <person name="Zou Y."/>
            <person name="Xue W."/>
            <person name="Luo G."/>
        </authorList>
    </citation>
    <scope>NUCLEOTIDE SEQUENCE [LARGE SCALE GENOMIC DNA]</scope>
    <source>
        <strain evidence="3 4">AF24-29</strain>
    </source>
</reference>
<accession>A0A412FYZ7</accession>
<dbReference type="Proteomes" id="UP000284178">
    <property type="component" value="Unassembled WGS sequence"/>
</dbReference>
<dbReference type="PANTHER" id="PTHR35024:SF4">
    <property type="entry name" value="POLYMER-FORMING CYTOSKELETAL PROTEIN"/>
    <property type="match status" value="1"/>
</dbReference>
<dbReference type="EMBL" id="QRUP01000012">
    <property type="protein sequence ID" value="RGR73403.1"/>
    <property type="molecule type" value="Genomic_DNA"/>
</dbReference>
<dbReference type="RefSeq" id="WP_117895168.1">
    <property type="nucleotide sequence ID" value="NZ_CABJCV010000012.1"/>
</dbReference>
<protein>
    <submittedName>
        <fullName evidence="3">Polymer-forming cytoskeletal protein</fullName>
    </submittedName>
</protein>
<evidence type="ECO:0000313" key="3">
    <source>
        <dbReference type="EMBL" id="RGR73403.1"/>
    </source>
</evidence>
<evidence type="ECO:0000256" key="2">
    <source>
        <dbReference type="SAM" id="MobiDB-lite"/>
    </source>
</evidence>
<feature type="compositionally biased region" description="Low complexity" evidence="2">
    <location>
        <begin position="51"/>
        <end position="66"/>
    </location>
</feature>
<keyword evidence="4" id="KW-1185">Reference proteome</keyword>
<comment type="caution">
    <text evidence="3">The sequence shown here is derived from an EMBL/GenBank/DDBJ whole genome shotgun (WGS) entry which is preliminary data.</text>
</comment>
<feature type="compositionally biased region" description="Basic and acidic residues" evidence="2">
    <location>
        <begin position="19"/>
        <end position="45"/>
    </location>
</feature>
<dbReference type="Pfam" id="PF04519">
    <property type="entry name" value="Bactofilin"/>
    <property type="match status" value="1"/>
</dbReference>
<evidence type="ECO:0000256" key="1">
    <source>
        <dbReference type="ARBA" id="ARBA00044755"/>
    </source>
</evidence>
<organism evidence="3 4">
    <name type="scientific">Holdemania filiformis</name>
    <dbReference type="NCBI Taxonomy" id="61171"/>
    <lineage>
        <taxon>Bacteria</taxon>
        <taxon>Bacillati</taxon>
        <taxon>Bacillota</taxon>
        <taxon>Erysipelotrichia</taxon>
        <taxon>Erysipelotrichales</taxon>
        <taxon>Erysipelotrichaceae</taxon>
        <taxon>Holdemania</taxon>
    </lineage>
</organism>
<name>A0A412FYZ7_9FIRM</name>
<proteinExistence type="inferred from homology"/>
<comment type="similarity">
    <text evidence="1">Belongs to the bactofilin family.</text>
</comment>
<dbReference type="AlphaFoldDB" id="A0A412FYZ7"/>
<feature type="region of interest" description="Disordered" evidence="2">
    <location>
        <begin position="1"/>
        <end position="100"/>
    </location>
</feature>
<gene>
    <name evidence="3" type="ORF">DWY25_10380</name>
</gene>
<dbReference type="GeneID" id="83015803"/>
<evidence type="ECO:0000313" key="4">
    <source>
        <dbReference type="Proteomes" id="UP000284178"/>
    </source>
</evidence>
<dbReference type="PANTHER" id="PTHR35024">
    <property type="entry name" value="HYPOTHETICAL CYTOSOLIC PROTEIN"/>
    <property type="match status" value="1"/>
</dbReference>
<dbReference type="InterPro" id="IPR007607">
    <property type="entry name" value="BacA/B"/>
</dbReference>
<sequence length="239" mass="25800">MTKKYGKNSFQKSWKTILSHHEQQSSTNQEEKTEPLIPAELREPEETPEVSSASSALTEAETESMTGLEFSLAQTDESHRGPAPETVENPPAVPELKPDYGTSVLTADTQIKGDLQCLADLEVHGQIYGSLFCEGRVFVDGEVNGGIQAQNVTLNHAKIQGDILCAGELEVLEQSVITGNLQAEKITLNGRIKGNLYCKNLLVLMACSYVEGDIITGKISVQEGAQMTGSLTTSESENG</sequence>